<name>A0A0K1PC80_9BACT</name>
<reference evidence="2 3" key="1">
    <citation type="submission" date="2015-08" db="EMBL/GenBank/DDBJ databases">
        <authorList>
            <person name="Babu N.S."/>
            <person name="Beckwith C.J."/>
            <person name="Beseler K.G."/>
            <person name="Brison A."/>
            <person name="Carone J.V."/>
            <person name="Caskin T.P."/>
            <person name="Diamond M."/>
            <person name="Durham M.E."/>
            <person name="Foxe J.M."/>
            <person name="Go M."/>
            <person name="Henderson B.A."/>
            <person name="Jones I.B."/>
            <person name="McGettigan J.A."/>
            <person name="Micheletti S.J."/>
            <person name="Nasrallah M.E."/>
            <person name="Ortiz D."/>
            <person name="Piller C.R."/>
            <person name="Privatt S.R."/>
            <person name="Schneider S.L."/>
            <person name="Sharp S."/>
            <person name="Smith T.C."/>
            <person name="Stanton J.D."/>
            <person name="Ullery H.E."/>
            <person name="Wilson R.J."/>
            <person name="Serrano M.G."/>
            <person name="Buck G."/>
            <person name="Lee V."/>
            <person name="Wang Y."/>
            <person name="Carvalho R."/>
            <person name="Voegtly L."/>
            <person name="Shi R."/>
            <person name="Duckworth R."/>
            <person name="Johnson A."/>
            <person name="Loviza R."/>
            <person name="Walstead R."/>
            <person name="Shah Z."/>
            <person name="Kiflezghi M."/>
            <person name="Wade K."/>
            <person name="Ball S.L."/>
            <person name="Bradley K.W."/>
            <person name="Asai D.J."/>
            <person name="Bowman C.A."/>
            <person name="Russell D.A."/>
            <person name="Pope W.H."/>
            <person name="Jacobs-Sera D."/>
            <person name="Hendrix R.W."/>
            <person name="Hatfull G.F."/>
        </authorList>
    </citation>
    <scope>NUCLEOTIDE SEQUENCE [LARGE SCALE GENOMIC DNA]</scope>
    <source>
        <strain evidence="2 3">DSM 27710</strain>
    </source>
</reference>
<protein>
    <recommendedName>
        <fullName evidence="4">DUF3108 domain-containing protein</fullName>
    </recommendedName>
</protein>
<dbReference type="EMBL" id="CP012332">
    <property type="protein sequence ID" value="AKU91117.1"/>
    <property type="molecule type" value="Genomic_DNA"/>
</dbReference>
<evidence type="ECO:0000313" key="2">
    <source>
        <dbReference type="EMBL" id="AKU91117.1"/>
    </source>
</evidence>
<dbReference type="Pfam" id="PF11306">
    <property type="entry name" value="DUF3108"/>
    <property type="match status" value="1"/>
</dbReference>
<evidence type="ECO:0008006" key="4">
    <source>
        <dbReference type="Google" id="ProtNLM"/>
    </source>
</evidence>
<gene>
    <name evidence="2" type="ORF">AKJ08_1504</name>
</gene>
<dbReference type="AlphaFoldDB" id="A0A0K1PC80"/>
<proteinExistence type="predicted"/>
<keyword evidence="3" id="KW-1185">Reference proteome</keyword>
<feature type="chain" id="PRO_5005465861" description="DUF3108 domain-containing protein" evidence="1">
    <location>
        <begin position="18"/>
        <end position="273"/>
    </location>
</feature>
<organism evidence="2 3">
    <name type="scientific">Vulgatibacter incomptus</name>
    <dbReference type="NCBI Taxonomy" id="1391653"/>
    <lineage>
        <taxon>Bacteria</taxon>
        <taxon>Pseudomonadati</taxon>
        <taxon>Myxococcota</taxon>
        <taxon>Myxococcia</taxon>
        <taxon>Myxococcales</taxon>
        <taxon>Cystobacterineae</taxon>
        <taxon>Vulgatibacteraceae</taxon>
        <taxon>Vulgatibacter</taxon>
    </lineage>
</organism>
<evidence type="ECO:0000313" key="3">
    <source>
        <dbReference type="Proteomes" id="UP000055590"/>
    </source>
</evidence>
<dbReference type="Proteomes" id="UP000055590">
    <property type="component" value="Chromosome"/>
</dbReference>
<evidence type="ECO:0000256" key="1">
    <source>
        <dbReference type="SAM" id="SignalP"/>
    </source>
</evidence>
<dbReference type="InterPro" id="IPR021457">
    <property type="entry name" value="DUF3108"/>
</dbReference>
<dbReference type="STRING" id="1391653.AKJ08_1504"/>
<keyword evidence="1" id="KW-0732">Signal</keyword>
<dbReference type="KEGG" id="vin:AKJ08_1504"/>
<sequence>MMAVAAGPLAASGLASASVASGGRTTSPGATAKSAPAAGSFPFVAGEQLSYDVSLLGIRTAEAKLKVDAGTDGGFRFSADGRTVGASDSLLGMRQEAMCSVDGGLAPSLCRFTSEKRGGMRRRELKFDAASGNVRERTLEEGKREEKEVHFDDGLGDVQDALSGLYLLRSKLSNEPGQTVEFRSMRKGKPITVRAVTGVPETVTTPAGTFEASPVKLDILEQQEADATVAATVWLTTDARRIPVKLSAAAPVGTLEAKLTGAVGTAKGELAAK</sequence>
<accession>A0A0K1PC80</accession>
<feature type="signal peptide" evidence="1">
    <location>
        <begin position="1"/>
        <end position="17"/>
    </location>
</feature>